<name>D9PWD6_METTM</name>
<evidence type="ECO:0000256" key="3">
    <source>
        <dbReference type="ARBA" id="ARBA00022842"/>
    </source>
</evidence>
<dbReference type="Proteomes" id="UP000000345">
    <property type="component" value="Chromosome"/>
</dbReference>
<dbReference type="PANTHER" id="PTHR43630">
    <property type="entry name" value="POLY-BETA-1,6-N-ACETYL-D-GLUCOSAMINE SYNTHASE"/>
    <property type="match status" value="1"/>
</dbReference>
<sequence length="707" mass="79885">MTSILIVEDEALIASDLQMRLEDMGYRVVGVAATGKEALKLIAEKRPDLVLMDIVLRGEMDGVDVARRVKELRVPVVFLTAYSDPETIGRARRAGAYGYLLKPYDDRTLKVTVETALKRYRADIRDLLKVPKERKTGAVPGVLVVEDEAIVAADLSHKLEDAGFRVVGVEDTGEGAVSAAAELQPDVVIMDVYLRGEMDGIEAAEVIQGEHGIPVIYLTAYSDDSTLARILETEPYGYLLKPFSTEQLRAEIEVVLQNIRDMEDYSRRMHEVIVTKAEEMKIEKTGVFFVSSLILGLAAYGFITRSMTWLMYTLFIPVVYSLLHLSFSYRKPERPVSDSMPMVSIIVPANNEENTIERCVETLSSLDYHVNGRRNYEIIVVNDGSTDRTGEILEELVKRYRHLKVVTRRAPFAFNGKGYALNDGVTLAEGDIIAVFDADARVEPDFLRNIVPYLDGDDVAGAQSRVRMYNADENLLTRMQDLEFAIFGNVIMRSRMNMDVPAFLGGNGQMVKRRVVEEIGGWDGYAVTEDLNLSVKLMLRGYHVRYSPEAEVFQEAVSEWPAFFRQRTRWLTGNLETLFVYLAPMIDAPIALHRRLDAIFYLFSMIFIGFVMLGYIVFILNLAGFGFRMEAPFIIGLISTVAFFPLTMSGIRMDGYSIPRTILLSIEYWAYCLYLIPLFVAATVHMLRRRERRWAKTVHRGEGEGSE</sequence>
<dbReference type="SUPFAM" id="SSF52172">
    <property type="entry name" value="CheY-like"/>
    <property type="match status" value="2"/>
</dbReference>
<dbReference type="EMBL" id="CP001710">
    <property type="protein sequence ID" value="ADL58534.1"/>
    <property type="molecule type" value="Genomic_DNA"/>
</dbReference>
<feature type="transmembrane region" description="Helical" evidence="6">
    <location>
        <begin position="631"/>
        <end position="648"/>
    </location>
</feature>
<keyword evidence="2" id="KW-0808">Transferase</keyword>
<dbReference type="RefSeq" id="WP_013295758.1">
    <property type="nucleotide sequence ID" value="NC_014408.1"/>
</dbReference>
<dbReference type="PATRIC" id="fig|79929.8.peg.918"/>
<protein>
    <submittedName>
        <fullName evidence="8">Predicted sensory transduction regulatory protein</fullName>
    </submittedName>
</protein>
<keyword evidence="3" id="KW-0460">Magnesium</keyword>
<evidence type="ECO:0000256" key="4">
    <source>
        <dbReference type="ARBA" id="ARBA00023136"/>
    </source>
</evidence>
<evidence type="ECO:0000313" key="9">
    <source>
        <dbReference type="Proteomes" id="UP000000345"/>
    </source>
</evidence>
<evidence type="ECO:0000313" key="8">
    <source>
        <dbReference type="EMBL" id="ADL58534.1"/>
    </source>
</evidence>
<dbReference type="GO" id="GO:0000160">
    <property type="term" value="P:phosphorelay signal transduction system"/>
    <property type="evidence" value="ECO:0007669"/>
    <property type="project" value="InterPro"/>
</dbReference>
<feature type="transmembrane region" description="Helical" evidence="6">
    <location>
        <begin position="286"/>
        <end position="303"/>
    </location>
</feature>
<proteinExistence type="predicted"/>
<accession>D9PWD6</accession>
<gene>
    <name evidence="8" type="ordered locus">MTBMA_c09390</name>
</gene>
<keyword evidence="4 6" id="KW-0472">Membrane</keyword>
<feature type="domain" description="Response regulatory" evidence="7">
    <location>
        <begin position="141"/>
        <end position="256"/>
    </location>
</feature>
<evidence type="ECO:0000256" key="2">
    <source>
        <dbReference type="ARBA" id="ARBA00022679"/>
    </source>
</evidence>
<keyword evidence="9" id="KW-1185">Reference proteome</keyword>
<dbReference type="Pfam" id="PF13641">
    <property type="entry name" value="Glyco_tranf_2_3"/>
    <property type="match status" value="1"/>
</dbReference>
<dbReference type="GeneID" id="77399716"/>
<dbReference type="HOGENOM" id="CLU_023978_3_0_2"/>
<reference key="1">
    <citation type="submission" date="2009-08" db="EMBL/GenBank/DDBJ databases">
        <title>The genome sequence of Methanothermobacter marburgensis.</title>
        <authorList>
            <person name="Kaster A."/>
            <person name="Seedorf H."/>
            <person name="Goenrich M."/>
            <person name="Wiezer A."/>
            <person name="Liesegang H."/>
            <person name="Thauer R."/>
            <person name="Gottschalk G."/>
        </authorList>
    </citation>
    <scope>NUCLEOTIDE SEQUENCE</scope>
    <source>
        <strain>Marburg</strain>
    </source>
</reference>
<evidence type="ECO:0000256" key="1">
    <source>
        <dbReference type="ARBA" id="ARBA00004370"/>
    </source>
</evidence>
<comment type="subcellular location">
    <subcellularLocation>
        <location evidence="1">Membrane</location>
    </subcellularLocation>
</comment>
<keyword evidence="6" id="KW-1133">Transmembrane helix</keyword>
<dbReference type="Gene3D" id="3.40.50.2300">
    <property type="match status" value="2"/>
</dbReference>
<evidence type="ECO:0000256" key="6">
    <source>
        <dbReference type="SAM" id="Phobius"/>
    </source>
</evidence>
<dbReference type="GO" id="GO:0016740">
    <property type="term" value="F:transferase activity"/>
    <property type="evidence" value="ECO:0007669"/>
    <property type="project" value="UniProtKB-KW"/>
</dbReference>
<dbReference type="Pfam" id="PF00072">
    <property type="entry name" value="Response_reg"/>
    <property type="match status" value="2"/>
</dbReference>
<dbReference type="SUPFAM" id="SSF53448">
    <property type="entry name" value="Nucleotide-diphospho-sugar transferases"/>
    <property type="match status" value="1"/>
</dbReference>
<dbReference type="InterPro" id="IPR029044">
    <property type="entry name" value="Nucleotide-diphossugar_trans"/>
</dbReference>
<dbReference type="InterPro" id="IPR001789">
    <property type="entry name" value="Sig_transdc_resp-reg_receiver"/>
</dbReference>
<dbReference type="KEGG" id="mmg:MTBMA_c09390"/>
<feature type="modified residue" description="4-aspartylphosphate" evidence="5">
    <location>
        <position position="53"/>
    </location>
</feature>
<dbReference type="InterPro" id="IPR011006">
    <property type="entry name" value="CheY-like_superfamily"/>
</dbReference>
<reference evidence="8 9" key="2">
    <citation type="journal article" date="2010" name="J. Bacteriol.">
        <title>Complete genome sequence of Methanothermobacter marburgensis, a methanoarchaeon model organism.</title>
        <authorList>
            <person name="Liesegang H."/>
            <person name="Kaster A.K."/>
            <person name="Wiezer A."/>
            <person name="Goenrich M."/>
            <person name="Wollherr A."/>
            <person name="Seedorf H."/>
            <person name="Gottschalk G."/>
            <person name="Thauer R.K."/>
        </authorList>
    </citation>
    <scope>NUCLEOTIDE SEQUENCE [LARGE SCALE GENOMIC DNA]</scope>
    <source>
        <strain evidence="9">ATCC BAA-927 / DSM 2133 / JCM 14651 / NBRC 100331 / OCM 82 / Marburg</strain>
    </source>
</reference>
<dbReference type="FunFam" id="3.90.550.10:FF:000164">
    <property type="entry name" value="Beta-(1-3)-glucosyl transferase"/>
    <property type="match status" value="1"/>
</dbReference>
<feature type="modified residue" description="4-aspartylphosphate" evidence="5">
    <location>
        <position position="191"/>
    </location>
</feature>
<dbReference type="STRING" id="79929.MTBMA_c09390"/>
<evidence type="ECO:0000259" key="7">
    <source>
        <dbReference type="PROSITE" id="PS50110"/>
    </source>
</evidence>
<feature type="transmembrane region" description="Helical" evidence="6">
    <location>
        <begin position="598"/>
        <end position="619"/>
    </location>
</feature>
<feature type="transmembrane region" description="Helical" evidence="6">
    <location>
        <begin position="575"/>
        <end position="592"/>
    </location>
</feature>
<dbReference type="Gene3D" id="3.90.550.10">
    <property type="entry name" value="Spore Coat Polysaccharide Biosynthesis Protein SpsA, Chain A"/>
    <property type="match status" value="1"/>
</dbReference>
<dbReference type="GO" id="GO:0016020">
    <property type="term" value="C:membrane"/>
    <property type="evidence" value="ECO:0007669"/>
    <property type="project" value="UniProtKB-SubCell"/>
</dbReference>
<keyword evidence="6" id="KW-0812">Transmembrane</keyword>
<keyword evidence="5" id="KW-0597">Phosphoprotein</keyword>
<dbReference type="OrthoDB" id="46222at2157"/>
<feature type="domain" description="Response regulatory" evidence="7">
    <location>
        <begin position="3"/>
        <end position="117"/>
    </location>
</feature>
<dbReference type="AlphaFoldDB" id="D9PWD6"/>
<dbReference type="PANTHER" id="PTHR43630:SF2">
    <property type="entry name" value="GLYCOSYLTRANSFERASE"/>
    <property type="match status" value="1"/>
</dbReference>
<dbReference type="CAZy" id="GT2">
    <property type="family name" value="Glycosyltransferase Family 2"/>
</dbReference>
<dbReference type="PROSITE" id="PS50110">
    <property type="entry name" value="RESPONSE_REGULATORY"/>
    <property type="match status" value="2"/>
</dbReference>
<dbReference type="PaxDb" id="79929-MTBMA_c09390"/>
<dbReference type="SMART" id="SM00448">
    <property type="entry name" value="REC"/>
    <property type="match status" value="2"/>
</dbReference>
<feature type="transmembrane region" description="Helical" evidence="6">
    <location>
        <begin position="668"/>
        <end position="687"/>
    </location>
</feature>
<feature type="transmembrane region" description="Helical" evidence="6">
    <location>
        <begin position="309"/>
        <end position="327"/>
    </location>
</feature>
<evidence type="ECO:0000256" key="5">
    <source>
        <dbReference type="PROSITE-ProRule" id="PRU00169"/>
    </source>
</evidence>
<dbReference type="CDD" id="cd06423">
    <property type="entry name" value="CESA_like"/>
    <property type="match status" value="1"/>
</dbReference>
<dbReference type="GeneID" id="9704647"/>
<dbReference type="CDD" id="cd17534">
    <property type="entry name" value="REC_DC-like"/>
    <property type="match status" value="2"/>
</dbReference>
<organism evidence="8 9">
    <name type="scientific">Methanothermobacter marburgensis (strain ATCC BAA-927 / DSM 2133 / JCM 14651 / NBRC 100331 / OCM 82 / Marburg)</name>
    <name type="common">Methanobacterium thermoautotrophicum</name>
    <dbReference type="NCBI Taxonomy" id="79929"/>
    <lineage>
        <taxon>Archaea</taxon>
        <taxon>Methanobacteriati</taxon>
        <taxon>Methanobacteriota</taxon>
        <taxon>Methanomada group</taxon>
        <taxon>Methanobacteria</taxon>
        <taxon>Methanobacteriales</taxon>
        <taxon>Methanobacteriaceae</taxon>
        <taxon>Methanothermobacter</taxon>
    </lineage>
</organism>